<organism evidence="2">
    <name type="scientific">Arundo donax</name>
    <name type="common">Giant reed</name>
    <name type="synonym">Donax arundinaceus</name>
    <dbReference type="NCBI Taxonomy" id="35708"/>
    <lineage>
        <taxon>Eukaryota</taxon>
        <taxon>Viridiplantae</taxon>
        <taxon>Streptophyta</taxon>
        <taxon>Embryophyta</taxon>
        <taxon>Tracheophyta</taxon>
        <taxon>Spermatophyta</taxon>
        <taxon>Magnoliopsida</taxon>
        <taxon>Liliopsida</taxon>
        <taxon>Poales</taxon>
        <taxon>Poaceae</taxon>
        <taxon>PACMAD clade</taxon>
        <taxon>Arundinoideae</taxon>
        <taxon>Arundineae</taxon>
        <taxon>Arundo</taxon>
    </lineage>
</organism>
<dbReference type="AlphaFoldDB" id="A0A0A9CCY0"/>
<evidence type="ECO:0000256" key="1">
    <source>
        <dbReference type="SAM" id="MobiDB-lite"/>
    </source>
</evidence>
<name>A0A0A9CCY0_ARUDO</name>
<proteinExistence type="predicted"/>
<evidence type="ECO:0000313" key="2">
    <source>
        <dbReference type="EMBL" id="JAD69367.1"/>
    </source>
</evidence>
<reference evidence="2" key="2">
    <citation type="journal article" date="2015" name="Data Brief">
        <title>Shoot transcriptome of the giant reed, Arundo donax.</title>
        <authorList>
            <person name="Barrero R.A."/>
            <person name="Guerrero F.D."/>
            <person name="Moolhuijzen P."/>
            <person name="Goolsby J.A."/>
            <person name="Tidwell J."/>
            <person name="Bellgard S.E."/>
            <person name="Bellgard M.I."/>
        </authorList>
    </citation>
    <scope>NUCLEOTIDE SEQUENCE</scope>
    <source>
        <tissue evidence="2">Shoot tissue taken approximately 20 cm above the soil surface</tissue>
    </source>
</reference>
<reference evidence="2" key="1">
    <citation type="submission" date="2014-09" db="EMBL/GenBank/DDBJ databases">
        <authorList>
            <person name="Magalhaes I.L.F."/>
            <person name="Oliveira U."/>
            <person name="Santos F.R."/>
            <person name="Vidigal T.H.D.A."/>
            <person name="Brescovit A.D."/>
            <person name="Santos A.J."/>
        </authorList>
    </citation>
    <scope>NUCLEOTIDE SEQUENCE</scope>
    <source>
        <tissue evidence="2">Shoot tissue taken approximately 20 cm above the soil surface</tissue>
    </source>
</reference>
<dbReference type="EMBL" id="GBRH01228528">
    <property type="protein sequence ID" value="JAD69367.1"/>
    <property type="molecule type" value="Transcribed_RNA"/>
</dbReference>
<feature type="region of interest" description="Disordered" evidence="1">
    <location>
        <begin position="1"/>
        <end position="43"/>
    </location>
</feature>
<sequence>MQHVPKQGGPQQKKLKTTNKDSSKDQDNDEHAYGTTGDKNKSK</sequence>
<protein>
    <submittedName>
        <fullName evidence="2">Uncharacterized protein</fullName>
    </submittedName>
</protein>
<feature type="compositionally biased region" description="Basic and acidic residues" evidence="1">
    <location>
        <begin position="18"/>
        <end position="43"/>
    </location>
</feature>
<feature type="compositionally biased region" description="Low complexity" evidence="1">
    <location>
        <begin position="1"/>
        <end position="12"/>
    </location>
</feature>
<accession>A0A0A9CCY0</accession>